<protein>
    <recommendedName>
        <fullName evidence="5">DUF432 domain-containing protein</fullName>
    </recommendedName>
</protein>
<dbReference type="EMBL" id="CP033924">
    <property type="protein sequence ID" value="AZA84074.1"/>
    <property type="molecule type" value="Genomic_DNA"/>
</dbReference>
<proteinExistence type="predicted"/>
<evidence type="ECO:0008006" key="5">
    <source>
        <dbReference type="Google" id="ProtNLM"/>
    </source>
</evidence>
<reference evidence="2 3" key="1">
    <citation type="submission" date="2018-01" db="EMBL/GenBank/DDBJ databases">
        <title>Draft genome sequences of Chryseobacterium lactis NCTC11390, Chryseobacterium oncorhynchi 701B-08, and Chryseobacterium viscerum 687B-08.</title>
        <authorList>
            <person name="Jeong J.-J."/>
            <person name="Lee Y.J."/>
            <person name="Park B."/>
            <person name="Choi I.-G."/>
            <person name="Kim K.D."/>
        </authorList>
    </citation>
    <scope>NUCLEOTIDE SEQUENCE [LARGE SCALE GENOMIC DNA]</scope>
    <source>
        <strain evidence="2 3">NCTC11390</strain>
    </source>
</reference>
<reference evidence="1 4" key="2">
    <citation type="submission" date="2018-11" db="EMBL/GenBank/DDBJ databases">
        <title>Proposal to divide the Flavobacteriaceae and reorganize its genera based on Amino Acid Identity values calculated from whole genome sequences.</title>
        <authorList>
            <person name="Nicholson A.C."/>
            <person name="Gulvik C.A."/>
            <person name="Whitney A.M."/>
            <person name="Humrighouse B.W."/>
            <person name="Bell M."/>
            <person name="Holmes B."/>
            <person name="Steigerwalt A.G."/>
            <person name="Villarma A."/>
            <person name="Sheth M."/>
            <person name="Batra D."/>
            <person name="Pryor J."/>
            <person name="Bernardet J.-F."/>
            <person name="Hugo C."/>
            <person name="Kampfer P."/>
            <person name="Newman J."/>
            <person name="McQuiston J.R."/>
        </authorList>
    </citation>
    <scope>NUCLEOTIDE SEQUENCE [LARGE SCALE GENOMIC DNA]</scope>
    <source>
        <strain evidence="1 4">KC_1864</strain>
    </source>
</reference>
<organism evidence="2 3">
    <name type="scientific">Chryseobacterium lactis</name>
    <dbReference type="NCBI Taxonomy" id="1241981"/>
    <lineage>
        <taxon>Bacteria</taxon>
        <taxon>Pseudomonadati</taxon>
        <taxon>Bacteroidota</taxon>
        <taxon>Flavobacteriia</taxon>
        <taxon>Flavobacteriales</taxon>
        <taxon>Weeksellaceae</taxon>
        <taxon>Chryseobacterium group</taxon>
        <taxon>Chryseobacterium</taxon>
    </lineage>
</organism>
<evidence type="ECO:0000313" key="2">
    <source>
        <dbReference type="EMBL" id="PNW12629.1"/>
    </source>
</evidence>
<name>A0A3G6RSJ3_CHRLC</name>
<dbReference type="GeneID" id="78464024"/>
<evidence type="ECO:0000313" key="3">
    <source>
        <dbReference type="Proteomes" id="UP000236262"/>
    </source>
</evidence>
<sequence length="274" mass="31887">MKRELPIINIHGTDFFIDVESLSLKERANENNFIPFGYMADVPGGYEFEYGLDSRNIHTIWTDEQSVRIKIPELVELDPFGMSQRYQVPMEQLKGKTDFEIMVDQQAFDLRVNKGVLPTIDIAGDLFYVVLDKDRLIPKDDPQSVGIPIPSFTQYDQVLGENVFAYDPKKREIKELDYLKITEIPKNLIAVRLPYSFSLDPVGWNWQNNRDAKTALKTSNLRMHFSSPKIPWEKTDLPDIIKENLEELRQRKVEKIKSGLTKPLVNKRNRGRRM</sequence>
<dbReference type="Proteomes" id="UP000236262">
    <property type="component" value="Unassembled WGS sequence"/>
</dbReference>
<dbReference type="AlphaFoldDB" id="A0A3G6RSJ3"/>
<gene>
    <name evidence="2" type="ORF">C1637_16420</name>
    <name evidence="1" type="ORF">EG342_20260</name>
</gene>
<dbReference type="OrthoDB" id="771660at2"/>
<evidence type="ECO:0000313" key="1">
    <source>
        <dbReference type="EMBL" id="AZA84074.1"/>
    </source>
</evidence>
<evidence type="ECO:0000313" key="4">
    <source>
        <dbReference type="Proteomes" id="UP000279972"/>
    </source>
</evidence>
<dbReference type="KEGG" id="clac:EG342_20260"/>
<keyword evidence="4" id="KW-1185">Reference proteome</keyword>
<dbReference type="RefSeq" id="WP_028069004.1">
    <property type="nucleotide sequence ID" value="NZ_CP033924.1"/>
</dbReference>
<dbReference type="Proteomes" id="UP000279972">
    <property type="component" value="Chromosome"/>
</dbReference>
<accession>A0A3G6RSJ3</accession>
<dbReference type="EMBL" id="PPEH01000006">
    <property type="protein sequence ID" value="PNW12629.1"/>
    <property type="molecule type" value="Genomic_DNA"/>
</dbReference>